<dbReference type="Gene3D" id="3.30.750.170">
    <property type="match status" value="1"/>
</dbReference>
<dbReference type="PANTHER" id="PTHR32060">
    <property type="entry name" value="TAIL-SPECIFIC PROTEASE"/>
    <property type="match status" value="1"/>
</dbReference>
<dbReference type="Pfam" id="PF17820">
    <property type="entry name" value="PDZ_6"/>
    <property type="match status" value="1"/>
</dbReference>
<accession>A0ABZ0XY83</accession>
<dbReference type="InterPro" id="IPR005151">
    <property type="entry name" value="Tail-specific_protease"/>
</dbReference>
<dbReference type="Proteomes" id="UP001326110">
    <property type="component" value="Chromosome"/>
</dbReference>
<reference evidence="6 7" key="1">
    <citation type="submission" date="2023-11" db="EMBL/GenBank/DDBJ databases">
        <title>MicrobeMod: A computational toolkit for identifying prokaryotic methylation and restriction-modification with nanopore sequencing.</title>
        <authorList>
            <person name="Crits-Christoph A."/>
            <person name="Kang S.C."/>
            <person name="Lee H."/>
            <person name="Ostrov N."/>
        </authorList>
    </citation>
    <scope>NUCLEOTIDE SEQUENCE [LARGE SCALE GENOMIC DNA]</scope>
    <source>
        <strain evidence="6 7">ATCC 25935</strain>
    </source>
</reference>
<dbReference type="EMBL" id="CP140152">
    <property type="protein sequence ID" value="WQH04217.1"/>
    <property type="molecule type" value="Genomic_DNA"/>
</dbReference>
<dbReference type="InterPro" id="IPR041613">
    <property type="entry name" value="Pept_S41_N"/>
</dbReference>
<feature type="signal peptide" evidence="2">
    <location>
        <begin position="1"/>
        <end position="20"/>
    </location>
</feature>
<evidence type="ECO:0000259" key="4">
    <source>
        <dbReference type="Pfam" id="PF17820"/>
    </source>
</evidence>
<evidence type="ECO:0000256" key="1">
    <source>
        <dbReference type="SAM" id="MobiDB-lite"/>
    </source>
</evidence>
<dbReference type="InterPro" id="IPR029045">
    <property type="entry name" value="ClpP/crotonase-like_dom_sf"/>
</dbReference>
<keyword evidence="2" id="KW-0732">Signal</keyword>
<sequence length="506" mass="52811">MNIKLSPAFMAALAAAAVLSGCGGGGGSSGTTAGNGANSGSGATGSTDTRSDYVRLAASCQRPRSGTSAAGVRFPDRQGSLSDELKWVRSFIDETYLWYREVPTTLRQENYSNPIDYFADLKTTAVTSSGRAKDQFHFTYATDEWEASSTSGIELGYGVTWASSAAGVLPRLWRVTLVEPGSPAALAGVQRGDTLQLVDGVSISDTTQSGINVINAALFPESAGSLHRFALDRNGVTVNVQLAAARLSLQPVANVKVIDTPTGKVGYLLFNDHNAVAETQLIAAINTLKAANVTDVVLDMRYNGGGYLAIANELAYMIAGPTPTTGKVFSRLQFNDKTTPIAPMNFLASAAGISSPAPTAAGTALPYLGLRRVTMLTTPGTCSASESVINGLRGVDVEVNLVGGETCGKPYGFYPEDNCGTTYFAVQFQGVNNKGFGDYANGFQPTCRVGDDLTRPVGDTSEGMLSAALSYRANGICPATASRFAAGAATPLKLVRPLAKEAAILR</sequence>
<dbReference type="PANTHER" id="PTHR32060:SF30">
    <property type="entry name" value="CARBOXY-TERMINAL PROCESSING PROTEASE CTPA"/>
    <property type="match status" value="1"/>
</dbReference>
<feature type="domain" description="Peptidase S41 N-terminal" evidence="5">
    <location>
        <begin position="86"/>
        <end position="123"/>
    </location>
</feature>
<dbReference type="Gene3D" id="2.30.42.10">
    <property type="match status" value="1"/>
</dbReference>
<feature type="chain" id="PRO_5045584859" evidence="2">
    <location>
        <begin position="21"/>
        <end position="506"/>
    </location>
</feature>
<evidence type="ECO:0000259" key="5">
    <source>
        <dbReference type="Pfam" id="PF18294"/>
    </source>
</evidence>
<evidence type="ECO:0000256" key="2">
    <source>
        <dbReference type="SAM" id="SignalP"/>
    </source>
</evidence>
<dbReference type="InterPro" id="IPR036034">
    <property type="entry name" value="PDZ_sf"/>
</dbReference>
<dbReference type="PROSITE" id="PS51257">
    <property type="entry name" value="PROKAR_LIPOPROTEIN"/>
    <property type="match status" value="1"/>
</dbReference>
<evidence type="ECO:0000259" key="3">
    <source>
        <dbReference type="Pfam" id="PF03572"/>
    </source>
</evidence>
<dbReference type="CDD" id="cd07561">
    <property type="entry name" value="Peptidase_S41_CPP_like"/>
    <property type="match status" value="1"/>
</dbReference>
<dbReference type="Pfam" id="PF03572">
    <property type="entry name" value="Peptidase_S41"/>
    <property type="match status" value="1"/>
</dbReference>
<feature type="domain" description="PDZ" evidence="4">
    <location>
        <begin position="175"/>
        <end position="207"/>
    </location>
</feature>
<keyword evidence="7" id="KW-1185">Reference proteome</keyword>
<feature type="region of interest" description="Disordered" evidence="1">
    <location>
        <begin position="27"/>
        <end position="49"/>
    </location>
</feature>
<dbReference type="RefSeq" id="WP_040378199.1">
    <property type="nucleotide sequence ID" value="NZ_CP140152.1"/>
</dbReference>
<dbReference type="Pfam" id="PF18294">
    <property type="entry name" value="Pept_S41_N"/>
    <property type="match status" value="1"/>
</dbReference>
<dbReference type="Gene3D" id="3.90.226.10">
    <property type="entry name" value="2-enoyl-CoA Hydratase, Chain A, domain 1"/>
    <property type="match status" value="1"/>
</dbReference>
<proteinExistence type="predicted"/>
<dbReference type="SUPFAM" id="SSF50156">
    <property type="entry name" value="PDZ domain-like"/>
    <property type="match status" value="1"/>
</dbReference>
<dbReference type="InterPro" id="IPR041489">
    <property type="entry name" value="PDZ_6"/>
</dbReference>
<dbReference type="SUPFAM" id="SSF52096">
    <property type="entry name" value="ClpP/crotonase"/>
    <property type="match status" value="1"/>
</dbReference>
<evidence type="ECO:0000313" key="6">
    <source>
        <dbReference type="EMBL" id="WQH04217.1"/>
    </source>
</evidence>
<evidence type="ECO:0000313" key="7">
    <source>
        <dbReference type="Proteomes" id="UP001326110"/>
    </source>
</evidence>
<organism evidence="6 7">
    <name type="scientific">Duganella zoogloeoides</name>
    <dbReference type="NCBI Taxonomy" id="75659"/>
    <lineage>
        <taxon>Bacteria</taxon>
        <taxon>Pseudomonadati</taxon>
        <taxon>Pseudomonadota</taxon>
        <taxon>Betaproteobacteria</taxon>
        <taxon>Burkholderiales</taxon>
        <taxon>Oxalobacteraceae</taxon>
        <taxon>Telluria group</taxon>
        <taxon>Duganella</taxon>
    </lineage>
</organism>
<protein>
    <submittedName>
        <fullName evidence="6">S41 family peptidase</fullName>
    </submittedName>
</protein>
<gene>
    <name evidence="6" type="ORF">SR858_24755</name>
</gene>
<feature type="domain" description="Tail specific protease" evidence="3">
    <location>
        <begin position="264"/>
        <end position="409"/>
    </location>
</feature>
<name>A0ABZ0XY83_9BURK</name>